<keyword evidence="3" id="KW-1185">Reference proteome</keyword>
<protein>
    <recommendedName>
        <fullName evidence="1">Endonuclease/exonuclease/phosphatase domain-containing protein</fullName>
    </recommendedName>
</protein>
<dbReference type="InterPro" id="IPR036691">
    <property type="entry name" value="Endo/exonu/phosph_ase_sf"/>
</dbReference>
<sequence length="418" mass="48975">MADLVRRHSVEICGIQETKMEVFTANDIRVIGGGRFDAWACKPSVGASGGILLCWNSSRWAITDQHIDLHSLSVLLLDTSTDKHWTISNVYGPHATGERKIMWEELSTVRATWNTPWCILGDFNITRFSEERNADTGVTQDMERFSDWINLEGLLELPLANLAFTWSNMREAPSMAKLDRFLICTEWDEAFPECEVMGLPRSISDHVPILMRSMAQPRRAQNFKFESWWCDCEELEELVRRSWLTSANGLRGARRMAFKLKRLKTVLKAWSKKQRMDRDQAKVRWHNRIAELDKIEEERNLSSMEREDRLKAKTKFAEVLKLEERKWRQKSKELWLKEGDGNTKFFHKAANQRRRQSQIHQIKVEGRVIQDMLEIETCIVNHFQRAFKKERDWSPQWVDRELPQIPHEGQAGLDLSFS</sequence>
<dbReference type="PANTHER" id="PTHR33710:SF71">
    <property type="entry name" value="ENDONUCLEASE_EXONUCLEASE_PHOSPHATASE DOMAIN-CONTAINING PROTEIN"/>
    <property type="match status" value="1"/>
</dbReference>
<dbReference type="SUPFAM" id="SSF56219">
    <property type="entry name" value="DNase I-like"/>
    <property type="match status" value="1"/>
</dbReference>
<dbReference type="Gene3D" id="3.60.10.10">
    <property type="entry name" value="Endonuclease/exonuclease/phosphatase"/>
    <property type="match status" value="1"/>
</dbReference>
<dbReference type="GO" id="GO:0003824">
    <property type="term" value="F:catalytic activity"/>
    <property type="evidence" value="ECO:0007669"/>
    <property type="project" value="InterPro"/>
</dbReference>
<feature type="domain" description="Endonuclease/exonuclease/phosphatase" evidence="1">
    <location>
        <begin position="2"/>
        <end position="206"/>
    </location>
</feature>
<dbReference type="InterPro" id="IPR005135">
    <property type="entry name" value="Endo/exonuclease/phosphatase"/>
</dbReference>
<organism evidence="2 3">
    <name type="scientific">Acorus calamus</name>
    <name type="common">Sweet flag</name>
    <dbReference type="NCBI Taxonomy" id="4465"/>
    <lineage>
        <taxon>Eukaryota</taxon>
        <taxon>Viridiplantae</taxon>
        <taxon>Streptophyta</taxon>
        <taxon>Embryophyta</taxon>
        <taxon>Tracheophyta</taxon>
        <taxon>Spermatophyta</taxon>
        <taxon>Magnoliopsida</taxon>
        <taxon>Liliopsida</taxon>
        <taxon>Acoraceae</taxon>
        <taxon>Acorus</taxon>
    </lineage>
</organism>
<name>A0AAV9CSU9_ACOCL</name>
<dbReference type="AlphaFoldDB" id="A0AAV9CSU9"/>
<dbReference type="Pfam" id="PF03372">
    <property type="entry name" value="Exo_endo_phos"/>
    <property type="match status" value="1"/>
</dbReference>
<gene>
    <name evidence="2" type="ORF">QJS10_CPB17g00785</name>
</gene>
<proteinExistence type="predicted"/>
<evidence type="ECO:0000259" key="1">
    <source>
        <dbReference type="Pfam" id="PF03372"/>
    </source>
</evidence>
<evidence type="ECO:0000313" key="2">
    <source>
        <dbReference type="EMBL" id="KAK1291915.1"/>
    </source>
</evidence>
<dbReference type="PANTHER" id="PTHR33710">
    <property type="entry name" value="BNAC02G09200D PROTEIN"/>
    <property type="match status" value="1"/>
</dbReference>
<accession>A0AAV9CSU9</accession>
<evidence type="ECO:0000313" key="3">
    <source>
        <dbReference type="Proteomes" id="UP001180020"/>
    </source>
</evidence>
<dbReference type="EMBL" id="JAUJYO010000017">
    <property type="protein sequence ID" value="KAK1291915.1"/>
    <property type="molecule type" value="Genomic_DNA"/>
</dbReference>
<reference evidence="2" key="1">
    <citation type="journal article" date="2023" name="Nat. Commun.">
        <title>Diploid and tetraploid genomes of Acorus and the evolution of monocots.</title>
        <authorList>
            <person name="Ma L."/>
            <person name="Liu K.W."/>
            <person name="Li Z."/>
            <person name="Hsiao Y.Y."/>
            <person name="Qi Y."/>
            <person name="Fu T."/>
            <person name="Tang G.D."/>
            <person name="Zhang D."/>
            <person name="Sun W.H."/>
            <person name="Liu D.K."/>
            <person name="Li Y."/>
            <person name="Chen G.Z."/>
            <person name="Liu X.D."/>
            <person name="Liao X.Y."/>
            <person name="Jiang Y.T."/>
            <person name="Yu X."/>
            <person name="Hao Y."/>
            <person name="Huang J."/>
            <person name="Zhao X.W."/>
            <person name="Ke S."/>
            <person name="Chen Y.Y."/>
            <person name="Wu W.L."/>
            <person name="Hsu J.L."/>
            <person name="Lin Y.F."/>
            <person name="Huang M.D."/>
            <person name="Li C.Y."/>
            <person name="Huang L."/>
            <person name="Wang Z.W."/>
            <person name="Zhao X."/>
            <person name="Zhong W.Y."/>
            <person name="Peng D.H."/>
            <person name="Ahmad S."/>
            <person name="Lan S."/>
            <person name="Zhang J.S."/>
            <person name="Tsai W.C."/>
            <person name="Van de Peer Y."/>
            <person name="Liu Z.J."/>
        </authorList>
    </citation>
    <scope>NUCLEOTIDE SEQUENCE</scope>
    <source>
        <strain evidence="2">CP</strain>
    </source>
</reference>
<comment type="caution">
    <text evidence="2">The sequence shown here is derived from an EMBL/GenBank/DDBJ whole genome shotgun (WGS) entry which is preliminary data.</text>
</comment>
<dbReference type="Proteomes" id="UP001180020">
    <property type="component" value="Unassembled WGS sequence"/>
</dbReference>
<reference evidence="2" key="2">
    <citation type="submission" date="2023-06" db="EMBL/GenBank/DDBJ databases">
        <authorList>
            <person name="Ma L."/>
            <person name="Liu K.-W."/>
            <person name="Li Z."/>
            <person name="Hsiao Y.-Y."/>
            <person name="Qi Y."/>
            <person name="Fu T."/>
            <person name="Tang G."/>
            <person name="Zhang D."/>
            <person name="Sun W.-H."/>
            <person name="Liu D.-K."/>
            <person name="Li Y."/>
            <person name="Chen G.-Z."/>
            <person name="Liu X.-D."/>
            <person name="Liao X.-Y."/>
            <person name="Jiang Y.-T."/>
            <person name="Yu X."/>
            <person name="Hao Y."/>
            <person name="Huang J."/>
            <person name="Zhao X.-W."/>
            <person name="Ke S."/>
            <person name="Chen Y.-Y."/>
            <person name="Wu W.-L."/>
            <person name="Hsu J.-L."/>
            <person name="Lin Y.-F."/>
            <person name="Huang M.-D."/>
            <person name="Li C.-Y."/>
            <person name="Huang L."/>
            <person name="Wang Z.-W."/>
            <person name="Zhao X."/>
            <person name="Zhong W.-Y."/>
            <person name="Peng D.-H."/>
            <person name="Ahmad S."/>
            <person name="Lan S."/>
            <person name="Zhang J.-S."/>
            <person name="Tsai W.-C."/>
            <person name="Van De Peer Y."/>
            <person name="Liu Z.-J."/>
        </authorList>
    </citation>
    <scope>NUCLEOTIDE SEQUENCE</scope>
    <source>
        <strain evidence="2">CP</strain>
        <tissue evidence="2">Leaves</tissue>
    </source>
</reference>